<dbReference type="AlphaFoldDB" id="A0A3A8E881"/>
<reference evidence="1 2" key="1">
    <citation type="submission" date="2018-09" db="EMBL/GenBank/DDBJ databases">
        <title>The draft genome of Acinetobacter spp. strains.</title>
        <authorList>
            <person name="Qin J."/>
            <person name="Feng Y."/>
            <person name="Zong Z."/>
        </authorList>
    </citation>
    <scope>NUCLEOTIDE SEQUENCE [LARGE SCALE GENOMIC DNA]</scope>
    <source>
        <strain evidence="1 2">WCHAc060012</strain>
    </source>
</reference>
<dbReference type="RefSeq" id="WP_120403363.1">
    <property type="nucleotide sequence ID" value="NZ_RAXV01000033.1"/>
</dbReference>
<accession>A0A3A8E881</accession>
<evidence type="ECO:0000313" key="2">
    <source>
        <dbReference type="Proteomes" id="UP000282388"/>
    </source>
</evidence>
<protein>
    <submittedName>
        <fullName evidence="1">Uncharacterized protein</fullName>
    </submittedName>
</protein>
<gene>
    <name evidence="1" type="ORF">D7V32_13465</name>
</gene>
<dbReference type="Proteomes" id="UP000282388">
    <property type="component" value="Unassembled WGS sequence"/>
</dbReference>
<evidence type="ECO:0000313" key="1">
    <source>
        <dbReference type="EMBL" id="RKG29766.1"/>
    </source>
</evidence>
<comment type="caution">
    <text evidence="1">The sequence shown here is derived from an EMBL/GenBank/DDBJ whole genome shotgun (WGS) entry which is preliminary data.</text>
</comment>
<name>A0A3A8E881_9GAMM</name>
<proteinExistence type="predicted"/>
<organism evidence="1 2">
    <name type="scientific">Acinetobacter tianfuensis</name>
    <dbReference type="NCBI Taxonomy" id="2419603"/>
    <lineage>
        <taxon>Bacteria</taxon>
        <taxon>Pseudomonadati</taxon>
        <taxon>Pseudomonadota</taxon>
        <taxon>Gammaproteobacteria</taxon>
        <taxon>Moraxellales</taxon>
        <taxon>Moraxellaceae</taxon>
        <taxon>Acinetobacter</taxon>
    </lineage>
</organism>
<dbReference type="OrthoDB" id="6703605at2"/>
<sequence>MTLEFSHKPNYFMFAQLLIRHVENYISKHPEAENATFDLRDIYDLFRQDKASATTNLDGIMNIADEYMIETLNGDERLISKYSIDVGNNSLLIDFNSTALESLKNGKQVIAPDATIQQ</sequence>
<keyword evidence="2" id="KW-1185">Reference proteome</keyword>
<dbReference type="EMBL" id="RAXV01000033">
    <property type="protein sequence ID" value="RKG29766.1"/>
    <property type="molecule type" value="Genomic_DNA"/>
</dbReference>